<dbReference type="AlphaFoldDB" id="A0A3M2LBK9"/>
<evidence type="ECO:0000313" key="3">
    <source>
        <dbReference type="Proteomes" id="UP000279275"/>
    </source>
</evidence>
<keyword evidence="1" id="KW-0472">Membrane</keyword>
<name>A0A3M2LBK9_9NOCA</name>
<protein>
    <submittedName>
        <fullName evidence="2">Uncharacterized protein</fullName>
    </submittedName>
</protein>
<dbReference type="EMBL" id="RFFH01000001">
    <property type="protein sequence ID" value="RMI34929.1"/>
    <property type="molecule type" value="Genomic_DNA"/>
</dbReference>
<reference evidence="2 3" key="1">
    <citation type="submission" date="2018-10" db="EMBL/GenBank/DDBJ databases">
        <title>Isolation from cow dung.</title>
        <authorList>
            <person name="Ling L."/>
        </authorList>
    </citation>
    <scope>NUCLEOTIDE SEQUENCE [LARGE SCALE GENOMIC DNA]</scope>
    <source>
        <strain evidence="2 3">NEAU-LL90</strain>
    </source>
</reference>
<keyword evidence="1" id="KW-0812">Transmembrane</keyword>
<evidence type="ECO:0000256" key="1">
    <source>
        <dbReference type="SAM" id="Phobius"/>
    </source>
</evidence>
<gene>
    <name evidence="2" type="ORF">EBN03_00745</name>
</gene>
<keyword evidence="3" id="KW-1185">Reference proteome</keyword>
<sequence length="458" mass="49280">MPDRDDLPAWIRLLALVAVLAALAAAVTGATRASTVRAGIEQLGHHTAPQTAATEDLSFALADMDARVADTLLAGSDPELAQAKTDAQKMYGWRRNQADSDLLQAMSVATDDEQYAIRDLLDRITKYEALASNVMQLNDIEHNPAGRPSGAVLDRYNQASGMLTGILTDAHGLTTANVGVVDRAYDRTESAATWMRVWLIVFGGLALAALIALQILLVVRTRRLVNPALVVATLLLVAVTGTGFAAATSAAHQLTLAQRQAFTSMLDVQRARAVGYDANADESRYLLNLDRGGPYEQAFLTKSQQLADVGARSGPAYSPALNTALDAHRRTGAIGFTGLLADRLRGAAFPDEAFTLNLALNTFRSYQRDDQVLRHTTDLRDAVAFKTDTDSLHPDGDFQDFDSKLSLVLLNERLHFERATAAGADALAGWTFALPYGALAAVAVLVLLGIRPRLAEFR</sequence>
<keyword evidence="1" id="KW-1133">Transmembrane helix</keyword>
<proteinExistence type="predicted"/>
<feature type="transmembrane region" description="Helical" evidence="1">
    <location>
        <begin position="229"/>
        <end position="251"/>
    </location>
</feature>
<accession>A0A3M2LBK9</accession>
<organism evidence="2 3">
    <name type="scientific">Nocardia stercoris</name>
    <dbReference type="NCBI Taxonomy" id="2483361"/>
    <lineage>
        <taxon>Bacteria</taxon>
        <taxon>Bacillati</taxon>
        <taxon>Actinomycetota</taxon>
        <taxon>Actinomycetes</taxon>
        <taxon>Mycobacteriales</taxon>
        <taxon>Nocardiaceae</taxon>
        <taxon>Nocardia</taxon>
    </lineage>
</organism>
<dbReference type="Proteomes" id="UP000279275">
    <property type="component" value="Unassembled WGS sequence"/>
</dbReference>
<comment type="caution">
    <text evidence="2">The sequence shown here is derived from an EMBL/GenBank/DDBJ whole genome shotgun (WGS) entry which is preliminary data.</text>
</comment>
<evidence type="ECO:0000313" key="2">
    <source>
        <dbReference type="EMBL" id="RMI34929.1"/>
    </source>
</evidence>
<feature type="transmembrane region" description="Helical" evidence="1">
    <location>
        <begin position="197"/>
        <end position="217"/>
    </location>
</feature>
<feature type="transmembrane region" description="Helical" evidence="1">
    <location>
        <begin position="427"/>
        <end position="450"/>
    </location>
</feature>